<name>A0A8H3D2X1_9AGAM</name>
<sequence>MSHNPFSIKPDMRQNGRQVMEIPELLTIIAHELNAKERRELLSVSQCFFRSIGPMVWKRVPRLDLLLNVITDTKIDFSVAGTEWPYSQFTEITTTLPLKPDLSRYYIYAPWVQELEIFGGYSQEVFYAGPFLNLLCGNPPLPNLRRLTACTGADTRSRPMMNFFDMFMIPSLTEVRTIFNSKDHPTYTYPSLVAYFLDKVQKICPKIQVLELYPRTNDFYLSRPFTLSDHSCSAIQSFSNLRSFTSTSCVLKPKPLGVLGSLPYLESLSIRGFGMEDRTIDEQLSIPGDQFRRLVDLRLYGIHPQDINLLWGQPSLVKKLDFALIQTNPYIQLDDYWIESFLTALPNLSPNLRGLSFDTGNEIGMEYEISEDALNALDGLQLHRLVLKDFKIRFGNSDGDEDWESETDDDEN</sequence>
<dbReference type="InterPro" id="IPR032675">
    <property type="entry name" value="LRR_dom_sf"/>
</dbReference>
<dbReference type="Gene3D" id="3.80.10.10">
    <property type="entry name" value="Ribonuclease Inhibitor"/>
    <property type="match status" value="1"/>
</dbReference>
<dbReference type="SUPFAM" id="SSF52047">
    <property type="entry name" value="RNI-like"/>
    <property type="match status" value="1"/>
</dbReference>
<dbReference type="Proteomes" id="UP000663843">
    <property type="component" value="Unassembled WGS sequence"/>
</dbReference>
<dbReference type="EMBL" id="CAJMWT010005557">
    <property type="protein sequence ID" value="CAE6507203.1"/>
    <property type="molecule type" value="Genomic_DNA"/>
</dbReference>
<evidence type="ECO:0000313" key="1">
    <source>
        <dbReference type="EMBL" id="CAE6507203.1"/>
    </source>
</evidence>
<proteinExistence type="predicted"/>
<comment type="caution">
    <text evidence="1">The sequence shown here is derived from an EMBL/GenBank/DDBJ whole genome shotgun (WGS) entry which is preliminary data.</text>
</comment>
<evidence type="ECO:0000313" key="2">
    <source>
        <dbReference type="Proteomes" id="UP000663843"/>
    </source>
</evidence>
<gene>
    <name evidence="1" type="ORF">RDB_LOCUS147295</name>
</gene>
<organism evidence="1 2">
    <name type="scientific">Rhizoctonia solani</name>
    <dbReference type="NCBI Taxonomy" id="456999"/>
    <lineage>
        <taxon>Eukaryota</taxon>
        <taxon>Fungi</taxon>
        <taxon>Dikarya</taxon>
        <taxon>Basidiomycota</taxon>
        <taxon>Agaricomycotina</taxon>
        <taxon>Agaricomycetes</taxon>
        <taxon>Cantharellales</taxon>
        <taxon>Ceratobasidiaceae</taxon>
        <taxon>Rhizoctonia</taxon>
    </lineage>
</organism>
<accession>A0A8H3D2X1</accession>
<protein>
    <submittedName>
        <fullName evidence="1">Uncharacterized protein</fullName>
    </submittedName>
</protein>
<reference evidence="1" key="1">
    <citation type="submission" date="2021-01" db="EMBL/GenBank/DDBJ databases">
        <authorList>
            <person name="Kaushik A."/>
        </authorList>
    </citation>
    <scope>NUCLEOTIDE SEQUENCE</scope>
    <source>
        <strain evidence="1">AG2-2IIIB</strain>
    </source>
</reference>
<dbReference type="AlphaFoldDB" id="A0A8H3D2X1"/>